<dbReference type="InterPro" id="IPR011042">
    <property type="entry name" value="6-blade_b-propeller_TolB-like"/>
</dbReference>
<dbReference type="SUPFAM" id="SSF63825">
    <property type="entry name" value="YWTD domain"/>
    <property type="match status" value="1"/>
</dbReference>
<name>A0AB34K4L9_PRYPA</name>
<evidence type="ECO:0000256" key="1">
    <source>
        <dbReference type="SAM" id="MobiDB-lite"/>
    </source>
</evidence>
<evidence type="ECO:0000313" key="3">
    <source>
        <dbReference type="Proteomes" id="UP001515480"/>
    </source>
</evidence>
<protein>
    <recommendedName>
        <fullName evidence="4">Peptidylamidoglycolate lyase</fullName>
    </recommendedName>
</protein>
<dbReference type="Gene3D" id="2.120.10.30">
    <property type="entry name" value="TolB, C-terminal domain"/>
    <property type="match status" value="1"/>
</dbReference>
<evidence type="ECO:0000313" key="2">
    <source>
        <dbReference type="EMBL" id="KAL1528077.1"/>
    </source>
</evidence>
<organism evidence="2 3">
    <name type="scientific">Prymnesium parvum</name>
    <name type="common">Toxic golden alga</name>
    <dbReference type="NCBI Taxonomy" id="97485"/>
    <lineage>
        <taxon>Eukaryota</taxon>
        <taxon>Haptista</taxon>
        <taxon>Haptophyta</taxon>
        <taxon>Prymnesiophyceae</taxon>
        <taxon>Prymnesiales</taxon>
        <taxon>Prymnesiaceae</taxon>
        <taxon>Prymnesium</taxon>
    </lineage>
</organism>
<dbReference type="AlphaFoldDB" id="A0AB34K4L9"/>
<dbReference type="EMBL" id="JBGBPQ010000002">
    <property type="protein sequence ID" value="KAL1528077.1"/>
    <property type="molecule type" value="Genomic_DNA"/>
</dbReference>
<sequence>MESLSGLLQQLAHAGLEAEVLESVRHATSRPTTDDGDASSPSPSVSPALIGRLLAGSEVRLTGLAAKPELNGRTGVVLEPEDERTDRVPVQLHETHHPKPADFYGGSWRASKSVKPLALRPRNLQLLGQAPLHTPAPPPSGATLAGVLAHEAVLQRMLRRSTRDVMCVSSVSRELNAVVSYGLRLLDAIVPARQLGGRGGNPGMFAAPKSVSAVRAAATAGASVGGTLAVAEAGGSVDTSNRIQLLSVHGTPLRVIDGRFTVFTMGSTCYNLTYVPTALGVGAEPSSLLVVGTRLDENWKDPTDSDDPTIYDHFNNLVQLDLTEKRLELSCGGDTRDYFDRGLPIAVLYDAPSEAAYVLRAGGREPPRVLGLPADWIQNCDRGCDSRIDYTSHVFEIPGWPTQGYSEKEPSPQGMRTPPVPFPIGEVHFASPVAFAVHEDLMYILDEAEKRIAVYGRVGTDRRFGEFLRFISSAERMFESPRGMACDETGRIYVTDGKLIHVLMPDGQRAQVVCPPGAVHLAGICVLDCYVIVADVGAHVLHVLHRRGSWVTSLRRRVIAALDSGLLGEDGKVGPSTAVTPSDAELECK</sequence>
<proteinExistence type="predicted"/>
<gene>
    <name evidence="2" type="ORF">AB1Y20_009443</name>
</gene>
<evidence type="ECO:0008006" key="4">
    <source>
        <dbReference type="Google" id="ProtNLM"/>
    </source>
</evidence>
<accession>A0AB34K4L9</accession>
<keyword evidence="3" id="KW-1185">Reference proteome</keyword>
<dbReference type="Proteomes" id="UP001515480">
    <property type="component" value="Unassembled WGS sequence"/>
</dbReference>
<reference evidence="2 3" key="1">
    <citation type="journal article" date="2024" name="Science">
        <title>Giant polyketide synthase enzymes in the biosynthesis of giant marine polyether toxins.</title>
        <authorList>
            <person name="Fallon T.R."/>
            <person name="Shende V.V."/>
            <person name="Wierzbicki I.H."/>
            <person name="Pendleton A.L."/>
            <person name="Watervoot N.F."/>
            <person name="Auber R.P."/>
            <person name="Gonzalez D.J."/>
            <person name="Wisecaver J.H."/>
            <person name="Moore B.S."/>
        </authorList>
    </citation>
    <scope>NUCLEOTIDE SEQUENCE [LARGE SCALE GENOMIC DNA]</scope>
    <source>
        <strain evidence="2 3">12B1</strain>
    </source>
</reference>
<feature type="region of interest" description="Disordered" evidence="1">
    <location>
        <begin position="24"/>
        <end position="47"/>
    </location>
</feature>
<comment type="caution">
    <text evidence="2">The sequence shown here is derived from an EMBL/GenBank/DDBJ whole genome shotgun (WGS) entry which is preliminary data.</text>
</comment>